<comment type="caution">
    <text evidence="2">The sequence shown here is derived from an EMBL/GenBank/DDBJ whole genome shotgun (WGS) entry which is preliminary data.</text>
</comment>
<accession>A0A409X7T9</accession>
<protein>
    <recommendedName>
        <fullName evidence="4">Cyanovirin-N domain-containing protein</fullName>
    </recommendedName>
</protein>
<feature type="signal peptide" evidence="1">
    <location>
        <begin position="1"/>
        <end position="22"/>
    </location>
</feature>
<gene>
    <name evidence="2" type="ORF">CVT25_012392</name>
</gene>
<evidence type="ECO:0000256" key="1">
    <source>
        <dbReference type="SAM" id="SignalP"/>
    </source>
</evidence>
<evidence type="ECO:0008006" key="4">
    <source>
        <dbReference type="Google" id="ProtNLM"/>
    </source>
</evidence>
<proteinExistence type="predicted"/>
<evidence type="ECO:0000313" key="2">
    <source>
        <dbReference type="EMBL" id="PPQ86787.1"/>
    </source>
</evidence>
<dbReference type="AlphaFoldDB" id="A0A409X7T9"/>
<dbReference type="OrthoDB" id="2990149at2759"/>
<sequence>MFTMSLKSSTFFLFSAFAIVSARVCNNKHIIETKPLTLGSGDVIQIQRFNCSSDTAPVAHPKGVVKRDTFELNLLAASQCTEPNCFCGVPCFLDACRAVTQPIQGAHCTQLAAQLSNTPGTITIPANEGLGFILQSCEYTVFGGSATQASQYCFNDMGSAATNLFNVCGTLQGDCKATQGGQTLFVDQISL</sequence>
<keyword evidence="1" id="KW-0732">Signal</keyword>
<dbReference type="Proteomes" id="UP000283269">
    <property type="component" value="Unassembled WGS sequence"/>
</dbReference>
<reference evidence="2 3" key="1">
    <citation type="journal article" date="2018" name="Evol. Lett.">
        <title>Horizontal gene cluster transfer increased hallucinogenic mushroom diversity.</title>
        <authorList>
            <person name="Reynolds H.T."/>
            <person name="Vijayakumar V."/>
            <person name="Gluck-Thaler E."/>
            <person name="Korotkin H.B."/>
            <person name="Matheny P.B."/>
            <person name="Slot J.C."/>
        </authorList>
    </citation>
    <scope>NUCLEOTIDE SEQUENCE [LARGE SCALE GENOMIC DNA]</scope>
    <source>
        <strain evidence="2 3">2631</strain>
    </source>
</reference>
<dbReference type="EMBL" id="NHYD01002431">
    <property type="protein sequence ID" value="PPQ86787.1"/>
    <property type="molecule type" value="Genomic_DNA"/>
</dbReference>
<keyword evidence="3" id="KW-1185">Reference proteome</keyword>
<feature type="chain" id="PRO_5019221910" description="Cyanovirin-N domain-containing protein" evidence="1">
    <location>
        <begin position="23"/>
        <end position="191"/>
    </location>
</feature>
<dbReference type="InParanoid" id="A0A409X7T9"/>
<name>A0A409X7T9_PSICY</name>
<evidence type="ECO:0000313" key="3">
    <source>
        <dbReference type="Proteomes" id="UP000283269"/>
    </source>
</evidence>
<organism evidence="2 3">
    <name type="scientific">Psilocybe cyanescens</name>
    <dbReference type="NCBI Taxonomy" id="93625"/>
    <lineage>
        <taxon>Eukaryota</taxon>
        <taxon>Fungi</taxon>
        <taxon>Dikarya</taxon>
        <taxon>Basidiomycota</taxon>
        <taxon>Agaricomycotina</taxon>
        <taxon>Agaricomycetes</taxon>
        <taxon>Agaricomycetidae</taxon>
        <taxon>Agaricales</taxon>
        <taxon>Agaricineae</taxon>
        <taxon>Strophariaceae</taxon>
        <taxon>Psilocybe</taxon>
    </lineage>
</organism>